<dbReference type="SUPFAM" id="SSF55874">
    <property type="entry name" value="ATPase domain of HSP90 chaperone/DNA topoisomerase II/histidine kinase"/>
    <property type="match status" value="1"/>
</dbReference>
<evidence type="ECO:0000313" key="8">
    <source>
        <dbReference type="EMBL" id="RHC55601.1"/>
    </source>
</evidence>
<dbReference type="CDD" id="cd18773">
    <property type="entry name" value="PDC1_HK_sensor"/>
    <property type="match status" value="1"/>
</dbReference>
<dbReference type="Pfam" id="PF00672">
    <property type="entry name" value="HAMP"/>
    <property type="match status" value="1"/>
</dbReference>
<dbReference type="InterPro" id="IPR003594">
    <property type="entry name" value="HATPase_dom"/>
</dbReference>
<evidence type="ECO:0000256" key="7">
    <source>
        <dbReference type="ARBA" id="ARBA00023012"/>
    </source>
</evidence>
<dbReference type="GO" id="GO:0000155">
    <property type="term" value="F:phosphorelay sensor kinase activity"/>
    <property type="evidence" value="ECO:0007669"/>
    <property type="project" value="InterPro"/>
</dbReference>
<dbReference type="PANTHER" id="PTHR34220:SF7">
    <property type="entry name" value="SENSOR HISTIDINE KINASE YPDA"/>
    <property type="match status" value="1"/>
</dbReference>
<evidence type="ECO:0000256" key="5">
    <source>
        <dbReference type="ARBA" id="ARBA00022679"/>
    </source>
</evidence>
<dbReference type="CDD" id="cd06225">
    <property type="entry name" value="HAMP"/>
    <property type="match status" value="1"/>
</dbReference>
<comment type="caution">
    <text evidence="8">The sequence shown here is derived from an EMBL/GenBank/DDBJ whole genome shotgun (WGS) entry which is preliminary data.</text>
</comment>
<dbReference type="InterPro" id="IPR003660">
    <property type="entry name" value="HAMP_dom"/>
</dbReference>
<dbReference type="EC" id="2.7.13.3" evidence="3"/>
<dbReference type="InterPro" id="IPR050640">
    <property type="entry name" value="Bact_2-comp_sensor_kinase"/>
</dbReference>
<keyword evidence="4" id="KW-0597">Phosphoprotein</keyword>
<protein>
    <recommendedName>
        <fullName evidence="3">histidine kinase</fullName>
        <ecNumber evidence="3">2.7.13.3</ecNumber>
    </recommendedName>
</protein>
<dbReference type="Proteomes" id="UP000283975">
    <property type="component" value="Unassembled WGS sequence"/>
</dbReference>
<dbReference type="InterPro" id="IPR010559">
    <property type="entry name" value="Sig_transdc_His_kin_internal"/>
</dbReference>
<dbReference type="Pfam" id="PF02518">
    <property type="entry name" value="HATPase_c"/>
    <property type="match status" value="1"/>
</dbReference>
<reference evidence="8 9" key="1">
    <citation type="submission" date="2018-08" db="EMBL/GenBank/DDBJ databases">
        <title>A genome reference for cultivated species of the human gut microbiota.</title>
        <authorList>
            <person name="Zou Y."/>
            <person name="Xue W."/>
            <person name="Luo G."/>
        </authorList>
    </citation>
    <scope>NUCLEOTIDE SEQUENCE [LARGE SCALE GENOMIC DNA]</scope>
    <source>
        <strain evidence="8 9">AM35-14</strain>
    </source>
</reference>
<name>A0A414AV97_9FIRM</name>
<dbReference type="InterPro" id="IPR036890">
    <property type="entry name" value="HATPase_C_sf"/>
</dbReference>
<evidence type="ECO:0000256" key="4">
    <source>
        <dbReference type="ARBA" id="ARBA00022553"/>
    </source>
</evidence>
<dbReference type="Gene3D" id="3.30.565.10">
    <property type="entry name" value="Histidine kinase-like ATPase, C-terminal domain"/>
    <property type="match status" value="1"/>
</dbReference>
<dbReference type="Pfam" id="PF06580">
    <property type="entry name" value="His_kinase"/>
    <property type="match status" value="1"/>
</dbReference>
<dbReference type="SMART" id="SM00387">
    <property type="entry name" value="HATPase_c"/>
    <property type="match status" value="1"/>
</dbReference>
<proteinExistence type="predicted"/>
<gene>
    <name evidence="8" type="ORF">DW839_13945</name>
</gene>
<dbReference type="PROSITE" id="PS50109">
    <property type="entry name" value="HIS_KIN"/>
    <property type="match status" value="1"/>
</dbReference>
<evidence type="ECO:0000256" key="2">
    <source>
        <dbReference type="ARBA" id="ARBA00004370"/>
    </source>
</evidence>
<keyword evidence="6 8" id="KW-0418">Kinase</keyword>
<accession>A0A414AV97</accession>
<keyword evidence="7" id="KW-0902">Two-component regulatory system</keyword>
<dbReference type="InterPro" id="IPR005467">
    <property type="entry name" value="His_kinase_dom"/>
</dbReference>
<comment type="subcellular location">
    <subcellularLocation>
        <location evidence="2">Membrane</location>
    </subcellularLocation>
</comment>
<evidence type="ECO:0000256" key="6">
    <source>
        <dbReference type="ARBA" id="ARBA00022777"/>
    </source>
</evidence>
<dbReference type="Gene3D" id="3.30.450.20">
    <property type="entry name" value="PAS domain"/>
    <property type="match status" value="1"/>
</dbReference>
<keyword evidence="5" id="KW-0808">Transferase</keyword>
<evidence type="ECO:0000256" key="3">
    <source>
        <dbReference type="ARBA" id="ARBA00012438"/>
    </source>
</evidence>
<dbReference type="Gene3D" id="6.10.340.10">
    <property type="match status" value="1"/>
</dbReference>
<dbReference type="SUPFAM" id="SSF158472">
    <property type="entry name" value="HAMP domain-like"/>
    <property type="match status" value="1"/>
</dbReference>
<dbReference type="KEGG" id="cbol:CGC65_02385"/>
<dbReference type="PROSITE" id="PS50885">
    <property type="entry name" value="HAMP"/>
    <property type="match status" value="1"/>
</dbReference>
<evidence type="ECO:0000313" key="9">
    <source>
        <dbReference type="Proteomes" id="UP000283975"/>
    </source>
</evidence>
<comment type="catalytic activity">
    <reaction evidence="1">
        <text>ATP + protein L-histidine = ADP + protein N-phospho-L-histidine.</text>
        <dbReference type="EC" id="2.7.13.3"/>
    </reaction>
</comment>
<dbReference type="SMART" id="SM00304">
    <property type="entry name" value="HAMP"/>
    <property type="match status" value="1"/>
</dbReference>
<dbReference type="RefSeq" id="WP_002578458.1">
    <property type="nucleotide sequence ID" value="NZ_CABKUK010000005.1"/>
</dbReference>
<dbReference type="EMBL" id="QSHZ01000013">
    <property type="protein sequence ID" value="RHC55601.1"/>
    <property type="molecule type" value="Genomic_DNA"/>
</dbReference>
<sequence>MKKIYAHMMNYRLHTRLMIYFSTMVIVSMLLVASISYIASYRIVEELAYSFSNQSAQSVADNLNDIFNEAENLAGLVENNSIFQNILNAEMPQDIKERYAAELKYDFELYQLAGYTINEFGGLYVLGDNGFNFKSHNVAFQEKDFRQEEWYRRIHQADGVVWVGPQVYSRTVKSIDRSYAAMGCPVINKANGSRIGVVLVEIEADTIEYIIQEFGNIENGVIQVLDGDNTILFKKNNTGNGVKEAKSQKDRNKNHSVFYYAETMDNGWTVESYIPKAILLGKIINLGVWLGMVIFLMILLAVKVTSVISGTVTNPINKLIDLMEQAEQKEFAVQMHVKYKDELAVLGNKFNNMMDFTRHLIVVNNKEQENLREAELKTLQMQINPHFLYNTLETVIWLIRSNENEKAISVITSLSKFFRIGLSRGRNIITLREELEHVKEYVKIQNTRYRDKIDFSIHIDEDSMLDYPIPKLTLQPLVENAIYHGIQEKPEGGAISIEIVHETGDRIRISVIDDGIGMTPAQLERLQEGLKEMAVSGFGMYNTNQRLRNYFGRESALRIESQFGEGTNVSFSINGNKRGEKAYD</sequence>
<evidence type="ECO:0000256" key="1">
    <source>
        <dbReference type="ARBA" id="ARBA00000085"/>
    </source>
</evidence>
<organism evidence="8 9">
    <name type="scientific">Enterocloster bolteae</name>
    <dbReference type="NCBI Taxonomy" id="208479"/>
    <lineage>
        <taxon>Bacteria</taxon>
        <taxon>Bacillati</taxon>
        <taxon>Bacillota</taxon>
        <taxon>Clostridia</taxon>
        <taxon>Lachnospirales</taxon>
        <taxon>Lachnospiraceae</taxon>
        <taxon>Enterocloster</taxon>
    </lineage>
</organism>
<dbReference type="PANTHER" id="PTHR34220">
    <property type="entry name" value="SENSOR HISTIDINE KINASE YPDA"/>
    <property type="match status" value="1"/>
</dbReference>
<dbReference type="AlphaFoldDB" id="A0A414AV97"/>
<dbReference type="GO" id="GO:0016020">
    <property type="term" value="C:membrane"/>
    <property type="evidence" value="ECO:0007669"/>
    <property type="project" value="UniProtKB-SubCell"/>
</dbReference>